<proteinExistence type="predicted"/>
<reference evidence="2 3" key="1">
    <citation type="journal article" date="2015" name="Genome Announc.">
        <title>Expanding the biotechnology potential of lactobacilli through comparative genomics of 213 strains and associated genera.</title>
        <authorList>
            <person name="Sun Z."/>
            <person name="Harris H.M."/>
            <person name="McCann A."/>
            <person name="Guo C."/>
            <person name="Argimon S."/>
            <person name="Zhang W."/>
            <person name="Yang X."/>
            <person name="Jeffery I.B."/>
            <person name="Cooney J.C."/>
            <person name="Kagawa T.F."/>
            <person name="Liu W."/>
            <person name="Song Y."/>
            <person name="Salvetti E."/>
            <person name="Wrobel A."/>
            <person name="Rasinkangas P."/>
            <person name="Parkhill J."/>
            <person name="Rea M.C."/>
            <person name="O'Sullivan O."/>
            <person name="Ritari J."/>
            <person name="Douillard F.P."/>
            <person name="Paul Ross R."/>
            <person name="Yang R."/>
            <person name="Briner A.E."/>
            <person name="Felis G.E."/>
            <person name="de Vos W.M."/>
            <person name="Barrangou R."/>
            <person name="Klaenhammer T.R."/>
            <person name="Caufield P.W."/>
            <person name="Cui Y."/>
            <person name="Zhang H."/>
            <person name="O'Toole P.W."/>
        </authorList>
    </citation>
    <scope>NUCLEOTIDE SEQUENCE [LARGE SCALE GENOMIC DNA]</scope>
    <source>
        <strain evidence="2 3">DSM 20515</strain>
    </source>
</reference>
<dbReference type="EMBL" id="AYYR01000094">
    <property type="protein sequence ID" value="KRM74127.1"/>
    <property type="molecule type" value="Genomic_DNA"/>
</dbReference>
<dbReference type="Proteomes" id="UP000051845">
    <property type="component" value="Unassembled WGS sequence"/>
</dbReference>
<feature type="region of interest" description="Disordered" evidence="1">
    <location>
        <begin position="60"/>
        <end position="84"/>
    </location>
</feature>
<evidence type="ECO:0000256" key="1">
    <source>
        <dbReference type="SAM" id="MobiDB-lite"/>
    </source>
</evidence>
<evidence type="ECO:0000313" key="3">
    <source>
        <dbReference type="Proteomes" id="UP000051845"/>
    </source>
</evidence>
<accession>A0A0R2B489</accession>
<organism evidence="2 3">
    <name type="scientific">Secundilactobacillus collinoides DSM 20515 = JCM 1123</name>
    <dbReference type="NCBI Taxonomy" id="1423733"/>
    <lineage>
        <taxon>Bacteria</taxon>
        <taxon>Bacillati</taxon>
        <taxon>Bacillota</taxon>
        <taxon>Bacilli</taxon>
        <taxon>Lactobacillales</taxon>
        <taxon>Lactobacillaceae</taxon>
        <taxon>Secundilactobacillus</taxon>
    </lineage>
</organism>
<dbReference type="PATRIC" id="fig|1423733.4.peg.311"/>
<feature type="compositionally biased region" description="Polar residues" evidence="1">
    <location>
        <begin position="62"/>
        <end position="78"/>
    </location>
</feature>
<name>A0A0R2B489_SECCO</name>
<dbReference type="STRING" id="33960.TY91_11015"/>
<sequence>MDNLIFFNPGDSVGNFHDYDEAVRSAQIYRESNKIDSGHVFVVKGVDDKKQFDVFLADDQMINPNKDPQNGKSRSQPYYISKKI</sequence>
<evidence type="ECO:0000313" key="2">
    <source>
        <dbReference type="EMBL" id="KRM74127.1"/>
    </source>
</evidence>
<dbReference type="RefSeq" id="WP_056997264.1">
    <property type="nucleotide sequence ID" value="NZ_AYYR01000094.1"/>
</dbReference>
<gene>
    <name evidence="2" type="ORF">FC82_GL000287</name>
</gene>
<dbReference type="AlphaFoldDB" id="A0A0R2B489"/>
<protein>
    <submittedName>
        <fullName evidence="2">Uncharacterized protein</fullName>
    </submittedName>
</protein>
<comment type="caution">
    <text evidence="2">The sequence shown here is derived from an EMBL/GenBank/DDBJ whole genome shotgun (WGS) entry which is preliminary data.</text>
</comment>